<evidence type="ECO:0000259" key="2">
    <source>
        <dbReference type="Pfam" id="PF08327"/>
    </source>
</evidence>
<dbReference type="CDD" id="cd07814">
    <property type="entry name" value="SRPBCC_CalC_Aha1-like"/>
    <property type="match status" value="1"/>
</dbReference>
<keyword evidence="4" id="KW-1185">Reference proteome</keyword>
<comment type="caution">
    <text evidence="3">The sequence shown here is derived from an EMBL/GenBank/DDBJ whole genome shotgun (WGS) entry which is preliminary data.</text>
</comment>
<dbReference type="RefSeq" id="WP_041877490.1">
    <property type="nucleotide sequence ID" value="NZ_CP157278.1"/>
</dbReference>
<gene>
    <name evidence="3" type="ORF">TH53_00895</name>
</gene>
<sequence>MKNFDWTGFKKKIAVKAPPATIYAAWTKAEELEKWFLAEVKFLDQNNNLISKQAPAATGYSYEWKWYIYEDIMPGKITDANGKDFFQFTFEGECVVDVKLTMKGDYTVVELTQQNIPTDDNSKQFIRLGCASGWSFYLVNLKSVYEGGLDLRNKDEQLQLMINN</sequence>
<evidence type="ECO:0000313" key="3">
    <source>
        <dbReference type="EMBL" id="KIO78898.1"/>
    </source>
</evidence>
<proteinExistence type="inferred from homology"/>
<dbReference type="EMBL" id="JXRA01000005">
    <property type="protein sequence ID" value="KIO78898.1"/>
    <property type="molecule type" value="Genomic_DNA"/>
</dbReference>
<dbReference type="InterPro" id="IPR023393">
    <property type="entry name" value="START-like_dom_sf"/>
</dbReference>
<dbReference type="InterPro" id="IPR013538">
    <property type="entry name" value="ASHA1/2-like_C"/>
</dbReference>
<dbReference type="OrthoDB" id="9800631at2"/>
<organism evidence="3 4">
    <name type="scientific">Pedobacter lusitanus</name>
    <dbReference type="NCBI Taxonomy" id="1503925"/>
    <lineage>
        <taxon>Bacteria</taxon>
        <taxon>Pseudomonadati</taxon>
        <taxon>Bacteroidota</taxon>
        <taxon>Sphingobacteriia</taxon>
        <taxon>Sphingobacteriales</taxon>
        <taxon>Sphingobacteriaceae</taxon>
        <taxon>Pedobacter</taxon>
    </lineage>
</organism>
<comment type="similarity">
    <text evidence="1">Belongs to the AHA1 family.</text>
</comment>
<dbReference type="Pfam" id="PF08327">
    <property type="entry name" value="AHSA1"/>
    <property type="match status" value="1"/>
</dbReference>
<accession>A0A0D0FAP9</accession>
<name>A0A0D0FAP9_9SPHI</name>
<dbReference type="AlphaFoldDB" id="A0A0D0FAP9"/>
<evidence type="ECO:0000313" key="4">
    <source>
        <dbReference type="Proteomes" id="UP000032049"/>
    </source>
</evidence>
<dbReference type="STRING" id="1503925.TH53_00895"/>
<dbReference type="SUPFAM" id="SSF55961">
    <property type="entry name" value="Bet v1-like"/>
    <property type="match status" value="1"/>
</dbReference>
<feature type="domain" description="Activator of Hsp90 ATPase homologue 1/2-like C-terminal" evidence="2">
    <location>
        <begin position="16"/>
        <end position="144"/>
    </location>
</feature>
<reference evidence="3 4" key="1">
    <citation type="submission" date="2015-01" db="EMBL/GenBank/DDBJ databases">
        <title>Draft genome sequence of Pedobacter sp. NL19 isolated from sludge of an effluent treatment pond in an abandoned uranium mine.</title>
        <authorList>
            <person name="Santos T."/>
            <person name="Caetano T."/>
            <person name="Covas C."/>
            <person name="Cruz A."/>
            <person name="Mendo S."/>
        </authorList>
    </citation>
    <scope>NUCLEOTIDE SEQUENCE [LARGE SCALE GENOMIC DNA]</scope>
    <source>
        <strain evidence="3 4">NL19</strain>
    </source>
</reference>
<protein>
    <recommendedName>
        <fullName evidence="2">Activator of Hsp90 ATPase homologue 1/2-like C-terminal domain-containing protein</fullName>
    </recommendedName>
</protein>
<dbReference type="Gene3D" id="3.30.530.20">
    <property type="match status" value="1"/>
</dbReference>
<evidence type="ECO:0000256" key="1">
    <source>
        <dbReference type="ARBA" id="ARBA00006817"/>
    </source>
</evidence>
<dbReference type="Proteomes" id="UP000032049">
    <property type="component" value="Unassembled WGS sequence"/>
</dbReference>